<dbReference type="Pfam" id="PF00300">
    <property type="entry name" value="His_Phos_1"/>
    <property type="match status" value="1"/>
</dbReference>
<dbReference type="CDD" id="cd07067">
    <property type="entry name" value="HP_PGM_like"/>
    <property type="match status" value="1"/>
</dbReference>
<reference evidence="2 3" key="1">
    <citation type="submission" date="2024-04" db="EMBL/GenBank/DDBJ databases">
        <title>Novel species of the genus Ideonella isolated from streams.</title>
        <authorList>
            <person name="Lu H."/>
        </authorList>
    </citation>
    <scope>NUCLEOTIDE SEQUENCE [LARGE SCALE GENOMIC DNA]</scope>
    <source>
        <strain evidence="2 3">DXS29W</strain>
    </source>
</reference>
<sequence length="190" mass="19848">MNFDRRLHRTSLAAVVAAASLAAAASARAEPASVVVVRHAEKAADGASDPGLSPAGQQRAQALVTALESARITSIITTSYRRTRETALPLARRLGIALQVVAPRMGETPQSHVAEVVALVRQQAGPVLVVGHSNTAPAIVQALGGPKMPDLCDSSYSHLFVVTPLKPPDGASVLKMRYGEPDPAPHEDCL</sequence>
<dbReference type="EMBL" id="JBBUTG010000014">
    <property type="protein sequence ID" value="MEK8033129.1"/>
    <property type="molecule type" value="Genomic_DNA"/>
</dbReference>
<dbReference type="Proteomes" id="UP001371218">
    <property type="component" value="Unassembled WGS sequence"/>
</dbReference>
<proteinExistence type="predicted"/>
<evidence type="ECO:0000256" key="1">
    <source>
        <dbReference type="SAM" id="SignalP"/>
    </source>
</evidence>
<comment type="caution">
    <text evidence="2">The sequence shown here is derived from an EMBL/GenBank/DDBJ whole genome shotgun (WGS) entry which is preliminary data.</text>
</comment>
<evidence type="ECO:0000313" key="2">
    <source>
        <dbReference type="EMBL" id="MEK8033129.1"/>
    </source>
</evidence>
<dbReference type="GO" id="GO:0016853">
    <property type="term" value="F:isomerase activity"/>
    <property type="evidence" value="ECO:0007669"/>
    <property type="project" value="UniProtKB-KW"/>
</dbReference>
<organism evidence="2 3">
    <name type="scientific">Ideonella lacteola</name>
    <dbReference type="NCBI Taxonomy" id="2984193"/>
    <lineage>
        <taxon>Bacteria</taxon>
        <taxon>Pseudomonadati</taxon>
        <taxon>Pseudomonadota</taxon>
        <taxon>Betaproteobacteria</taxon>
        <taxon>Burkholderiales</taxon>
        <taxon>Sphaerotilaceae</taxon>
        <taxon>Ideonella</taxon>
    </lineage>
</organism>
<feature type="chain" id="PRO_5045806155" evidence="1">
    <location>
        <begin position="30"/>
        <end position="190"/>
    </location>
</feature>
<keyword evidence="2" id="KW-0413">Isomerase</keyword>
<dbReference type="RefSeq" id="WP_341427548.1">
    <property type="nucleotide sequence ID" value="NZ_JBBUTG010000014.1"/>
</dbReference>
<name>A0ABU9BT32_9BURK</name>
<keyword evidence="3" id="KW-1185">Reference proteome</keyword>
<dbReference type="EC" id="5.4.-.-" evidence="2"/>
<gene>
    <name evidence="2" type="ORF">AACH06_20075</name>
</gene>
<dbReference type="InterPro" id="IPR013078">
    <property type="entry name" value="His_Pase_superF_clade-1"/>
</dbReference>
<feature type="signal peptide" evidence="1">
    <location>
        <begin position="1"/>
        <end position="29"/>
    </location>
</feature>
<protein>
    <submittedName>
        <fullName evidence="2">Phosphoglycerate mutase family protein</fullName>
        <ecNumber evidence="2">5.4.-.-</ecNumber>
    </submittedName>
</protein>
<keyword evidence="1" id="KW-0732">Signal</keyword>
<dbReference type="Gene3D" id="3.40.50.1240">
    <property type="entry name" value="Phosphoglycerate mutase-like"/>
    <property type="match status" value="1"/>
</dbReference>
<accession>A0ABU9BT32</accession>
<dbReference type="InterPro" id="IPR029033">
    <property type="entry name" value="His_PPase_superfam"/>
</dbReference>
<dbReference type="SMART" id="SM00855">
    <property type="entry name" value="PGAM"/>
    <property type="match status" value="1"/>
</dbReference>
<evidence type="ECO:0000313" key="3">
    <source>
        <dbReference type="Proteomes" id="UP001371218"/>
    </source>
</evidence>
<dbReference type="SUPFAM" id="SSF53254">
    <property type="entry name" value="Phosphoglycerate mutase-like"/>
    <property type="match status" value="1"/>
</dbReference>